<dbReference type="Proteomes" id="UP000216446">
    <property type="component" value="Unassembled WGS sequence"/>
</dbReference>
<dbReference type="AlphaFoldDB" id="A0A259U0B5"/>
<dbReference type="RefSeq" id="WP_094548699.1">
    <property type="nucleotide sequence ID" value="NZ_MQWB01000001.1"/>
</dbReference>
<protein>
    <recommendedName>
        <fullName evidence="4">Type I restriction enzyme R protein N-terminal domain-containing protein</fullName>
    </recommendedName>
</protein>
<evidence type="ECO:0000313" key="3">
    <source>
        <dbReference type="Proteomes" id="UP000216446"/>
    </source>
</evidence>
<feature type="compositionally biased region" description="Low complexity" evidence="1">
    <location>
        <begin position="242"/>
        <end position="252"/>
    </location>
</feature>
<organism evidence="2 3">
    <name type="scientific">Rubricoccus marinus</name>
    <dbReference type="NCBI Taxonomy" id="716817"/>
    <lineage>
        <taxon>Bacteria</taxon>
        <taxon>Pseudomonadati</taxon>
        <taxon>Rhodothermota</taxon>
        <taxon>Rhodothermia</taxon>
        <taxon>Rhodothermales</taxon>
        <taxon>Rubricoccaceae</taxon>
        <taxon>Rubricoccus</taxon>
    </lineage>
</organism>
<reference evidence="2 3" key="1">
    <citation type="submission" date="2016-11" db="EMBL/GenBank/DDBJ databases">
        <title>Study of marine rhodopsin-containing bacteria.</title>
        <authorList>
            <person name="Yoshizawa S."/>
            <person name="Kumagai Y."/>
            <person name="Kogure K."/>
        </authorList>
    </citation>
    <scope>NUCLEOTIDE SEQUENCE [LARGE SCALE GENOMIC DNA]</scope>
    <source>
        <strain evidence="2 3">SG-29</strain>
    </source>
</reference>
<comment type="caution">
    <text evidence="2">The sequence shown here is derived from an EMBL/GenBank/DDBJ whole genome shotgun (WGS) entry which is preliminary data.</text>
</comment>
<evidence type="ECO:0000313" key="2">
    <source>
        <dbReference type="EMBL" id="OZC03390.1"/>
    </source>
</evidence>
<dbReference type="EMBL" id="MQWB01000001">
    <property type="protein sequence ID" value="OZC03390.1"/>
    <property type="molecule type" value="Genomic_DNA"/>
</dbReference>
<dbReference type="InParanoid" id="A0A259U0B5"/>
<proteinExistence type="predicted"/>
<accession>A0A259U0B5</accession>
<name>A0A259U0B5_9BACT</name>
<gene>
    <name evidence="2" type="ORF">BSZ36_10600</name>
</gene>
<keyword evidence="3" id="KW-1185">Reference proteome</keyword>
<dbReference type="OrthoDB" id="9148007at2"/>
<feature type="compositionally biased region" description="Basic residues" evidence="1">
    <location>
        <begin position="228"/>
        <end position="241"/>
    </location>
</feature>
<sequence length="371" mass="40512">MSNLRDRIETARERLATNSFDNEAAIRSGVVDPILNALGWDLYNPSINKPEYRVGARRVDLALFVGERPAVFVEVKQPGKAAGADRQLFEYAFMEGVPLAVLTDGATWSVHVPAEQGSMEERRAFFLDLAERSLTEGADKLTRYLARDAVASGEAFDRARRDCQRARQRRGALAAIPQAWANLVKSEDATILERLAAEVESVSGFQSEPADLVAFLATLAPASGALPKGKKSKPRTPRRQKPAPLAPEATPPAALNASALPARGFELDGRFVACKTGADVLAGVLRAFSERDPSFLERFDVATRTKKRRLLAPTPEALYPGKPEFHRQVREVTDGWLVATHSSSAAKQATIAKAVALMPRVASELKVRFQK</sequence>
<evidence type="ECO:0008006" key="4">
    <source>
        <dbReference type="Google" id="ProtNLM"/>
    </source>
</evidence>
<evidence type="ECO:0000256" key="1">
    <source>
        <dbReference type="SAM" id="MobiDB-lite"/>
    </source>
</evidence>
<feature type="region of interest" description="Disordered" evidence="1">
    <location>
        <begin position="225"/>
        <end position="252"/>
    </location>
</feature>